<evidence type="ECO:0000259" key="1">
    <source>
        <dbReference type="Pfam" id="PF25583"/>
    </source>
</evidence>
<dbReference type="AlphaFoldDB" id="A0A6G3T1I1"/>
<protein>
    <submittedName>
        <fullName evidence="2">WYL domain-containing protein</fullName>
    </submittedName>
</protein>
<dbReference type="RefSeq" id="WP_164260731.1">
    <property type="nucleotide sequence ID" value="NZ_JAAGMK010000951.1"/>
</dbReference>
<feature type="non-terminal residue" evidence="2">
    <location>
        <position position="1"/>
    </location>
</feature>
<proteinExistence type="predicted"/>
<reference evidence="2" key="1">
    <citation type="submission" date="2020-01" db="EMBL/GenBank/DDBJ databases">
        <title>Insect and environment-associated Actinomycetes.</title>
        <authorList>
            <person name="Currrie C."/>
            <person name="Chevrette M."/>
            <person name="Carlson C."/>
            <person name="Stubbendieck R."/>
            <person name="Wendt-Pienkowski E."/>
        </authorList>
    </citation>
    <scope>NUCLEOTIDE SEQUENCE</scope>
    <source>
        <strain evidence="2">SID505</strain>
    </source>
</reference>
<evidence type="ECO:0000313" key="2">
    <source>
        <dbReference type="EMBL" id="NEB89117.1"/>
    </source>
</evidence>
<dbReference type="InterPro" id="IPR057727">
    <property type="entry name" value="WCX_dom"/>
</dbReference>
<sequence>WRTFRADRITPRTPTGPRFAPREVPGGDVAAFVAARFQGSGAPGEWPCRGEVILDAPASAVAGHIRDGSVEEYGPDRCRVVLGAWSWAGLAAELGRFDVDIEVVGPDALRDAFALQARRCAAAAGAGPGGPQGPTSRVS</sequence>
<dbReference type="PANTHER" id="PTHR34580">
    <property type="match status" value="1"/>
</dbReference>
<accession>A0A6G3T1I1</accession>
<gene>
    <name evidence="2" type="ORF">G3I43_33890</name>
</gene>
<dbReference type="PANTHER" id="PTHR34580:SF3">
    <property type="entry name" value="PROTEIN PAFB"/>
    <property type="match status" value="1"/>
</dbReference>
<dbReference type="Pfam" id="PF25583">
    <property type="entry name" value="WCX"/>
    <property type="match status" value="1"/>
</dbReference>
<dbReference type="EMBL" id="JAAGMK010000951">
    <property type="protein sequence ID" value="NEB89117.1"/>
    <property type="molecule type" value="Genomic_DNA"/>
</dbReference>
<dbReference type="InterPro" id="IPR051534">
    <property type="entry name" value="CBASS_pafABC_assoc_protein"/>
</dbReference>
<name>A0A6G3T1I1_STRAQ</name>
<comment type="caution">
    <text evidence="2">The sequence shown here is derived from an EMBL/GenBank/DDBJ whole genome shotgun (WGS) entry which is preliminary data.</text>
</comment>
<organism evidence="2">
    <name type="scientific">Streptomyces anulatus</name>
    <name type="common">Streptomyces chrysomallus</name>
    <dbReference type="NCBI Taxonomy" id="1892"/>
    <lineage>
        <taxon>Bacteria</taxon>
        <taxon>Bacillati</taxon>
        <taxon>Actinomycetota</taxon>
        <taxon>Actinomycetes</taxon>
        <taxon>Kitasatosporales</taxon>
        <taxon>Streptomycetaceae</taxon>
        <taxon>Streptomyces</taxon>
    </lineage>
</organism>
<feature type="domain" description="WCX" evidence="1">
    <location>
        <begin position="62"/>
        <end position="120"/>
    </location>
</feature>